<keyword evidence="2" id="KW-1185">Reference proteome</keyword>
<dbReference type="Proteomes" id="UP001500051">
    <property type="component" value="Unassembled WGS sequence"/>
</dbReference>
<proteinExistence type="predicted"/>
<organism evidence="1 2">
    <name type="scientific">Microlunatus aurantiacus</name>
    <dbReference type="NCBI Taxonomy" id="446786"/>
    <lineage>
        <taxon>Bacteria</taxon>
        <taxon>Bacillati</taxon>
        <taxon>Actinomycetota</taxon>
        <taxon>Actinomycetes</taxon>
        <taxon>Propionibacteriales</taxon>
        <taxon>Propionibacteriaceae</taxon>
        <taxon>Microlunatus</taxon>
    </lineage>
</organism>
<evidence type="ECO:0000313" key="1">
    <source>
        <dbReference type="EMBL" id="GAA3702145.1"/>
    </source>
</evidence>
<accession>A0ABP7DEL6</accession>
<comment type="caution">
    <text evidence="1">The sequence shown here is derived from an EMBL/GenBank/DDBJ whole genome shotgun (WGS) entry which is preliminary data.</text>
</comment>
<reference evidence="2" key="1">
    <citation type="journal article" date="2019" name="Int. J. Syst. Evol. Microbiol.">
        <title>The Global Catalogue of Microorganisms (GCM) 10K type strain sequencing project: providing services to taxonomists for standard genome sequencing and annotation.</title>
        <authorList>
            <consortium name="The Broad Institute Genomics Platform"/>
            <consortium name="The Broad Institute Genome Sequencing Center for Infectious Disease"/>
            <person name="Wu L."/>
            <person name="Ma J."/>
        </authorList>
    </citation>
    <scope>NUCLEOTIDE SEQUENCE [LARGE SCALE GENOMIC DNA]</scope>
    <source>
        <strain evidence="2">JCM 16548</strain>
    </source>
</reference>
<evidence type="ECO:0000313" key="2">
    <source>
        <dbReference type="Proteomes" id="UP001500051"/>
    </source>
</evidence>
<name>A0ABP7DEL6_9ACTN</name>
<dbReference type="EMBL" id="BAAAYX010000004">
    <property type="protein sequence ID" value="GAA3702145.1"/>
    <property type="molecule type" value="Genomic_DNA"/>
</dbReference>
<gene>
    <name evidence="1" type="ORF">GCM10022204_18900</name>
</gene>
<sequence length="105" mass="10951">MAENRHVRIAAGGDVLAEATISTPDDNGEVRVAVAVASGHLPAGARQRMADAIHDTVVNDHADRLTASVPLGDAELVDGIRQHLDDPQLRAAGATSIIQGDISER</sequence>
<protein>
    <submittedName>
        <fullName evidence="1">Uncharacterized protein</fullName>
    </submittedName>
</protein>